<sequence>MLTLTKKDLIELGYGPTHSAKIIKEAKNLMIAKGHTYYLSRKLDRVPCEAVEKVLGIKLNNQNTMSNMHSSVNRKE</sequence>
<dbReference type="RefSeq" id="WP_071878693.1">
    <property type="nucleotide sequence ID" value="NZ_JXLC01000024.1"/>
</dbReference>
<organism evidence="1 2">
    <name type="scientific">Enterococcus silesiacus</name>
    <dbReference type="NCBI Taxonomy" id="332949"/>
    <lineage>
        <taxon>Bacteria</taxon>
        <taxon>Bacillati</taxon>
        <taxon>Bacillota</taxon>
        <taxon>Bacilli</taxon>
        <taxon>Lactobacillales</taxon>
        <taxon>Enterococcaceae</taxon>
        <taxon>Enterococcus</taxon>
    </lineage>
</organism>
<evidence type="ECO:0000313" key="1">
    <source>
        <dbReference type="EMBL" id="ALS02040.1"/>
    </source>
</evidence>
<dbReference type="InterPro" id="IPR021512">
    <property type="entry name" value="DUF3173"/>
</dbReference>
<dbReference type="Proteomes" id="UP000065511">
    <property type="component" value="Chromosome"/>
</dbReference>
<dbReference type="EMBL" id="CP013614">
    <property type="protein sequence ID" value="ALS02040.1"/>
    <property type="molecule type" value="Genomic_DNA"/>
</dbReference>
<accession>A0ABN4J9X3</accession>
<dbReference type="Pfam" id="PF11372">
    <property type="entry name" value="DUF3173"/>
    <property type="match status" value="1"/>
</dbReference>
<proteinExistence type="predicted"/>
<keyword evidence="2" id="KW-1185">Reference proteome</keyword>
<protein>
    <submittedName>
        <fullName evidence="1">Conjugal transfer protein</fullName>
    </submittedName>
</protein>
<gene>
    <name evidence="1" type="ORF">ATZ33_11785</name>
</gene>
<evidence type="ECO:0000313" key="2">
    <source>
        <dbReference type="Proteomes" id="UP000065511"/>
    </source>
</evidence>
<reference evidence="1 2" key="1">
    <citation type="submission" date="2015-12" db="EMBL/GenBank/DDBJ databases">
        <authorList>
            <person name="Lauer A."/>
            <person name="Humrighouse B."/>
            <person name="Loparev V."/>
            <person name="Shewmaker P.L."/>
            <person name="Whitney A.M."/>
            <person name="McLaughlin R.W."/>
        </authorList>
    </citation>
    <scope>NUCLEOTIDE SEQUENCE [LARGE SCALE GENOMIC DNA]</scope>
    <source>
        <strain evidence="1 2">LMG 23085</strain>
    </source>
</reference>
<name>A0ABN4J9X3_9ENTE</name>